<dbReference type="InterPro" id="IPR043502">
    <property type="entry name" value="DNA/RNA_pol_sf"/>
</dbReference>
<protein>
    <recommendedName>
        <fullName evidence="3 13">Telomerase reverse transcriptase</fullName>
        <ecNumber evidence="2 13">2.7.7.49</ecNumber>
    </recommendedName>
    <alternativeName>
        <fullName evidence="13">Telomerase catalytic subunit</fullName>
    </alternativeName>
</protein>
<evidence type="ECO:0000256" key="6">
    <source>
        <dbReference type="ARBA" id="ARBA00022695"/>
    </source>
</evidence>
<evidence type="ECO:0000256" key="11">
    <source>
        <dbReference type="ARBA" id="ARBA00023242"/>
    </source>
</evidence>
<reference evidence="17 18" key="1">
    <citation type="submission" date="2020-03" db="EMBL/GenBank/DDBJ databases">
        <title>Draft Genome Sequence of Cudoniella acicularis.</title>
        <authorList>
            <person name="Buettner E."/>
            <person name="Kellner H."/>
        </authorList>
    </citation>
    <scope>NUCLEOTIDE SEQUENCE [LARGE SCALE GENOMIC DNA]</scope>
    <source>
        <strain evidence="17 18">DSM 108380</strain>
    </source>
</reference>
<dbReference type="Pfam" id="PF00566">
    <property type="entry name" value="RabGAP-TBC"/>
    <property type="match status" value="1"/>
</dbReference>
<comment type="caution">
    <text evidence="17">The sequence shown here is derived from an EMBL/GenBank/DDBJ whole genome shotgun (WGS) entry which is preliminary data.</text>
</comment>
<dbReference type="InterPro" id="IPR021891">
    <property type="entry name" value="Telomerase_RBD"/>
</dbReference>
<evidence type="ECO:0000256" key="5">
    <source>
        <dbReference type="ARBA" id="ARBA00022679"/>
    </source>
</evidence>
<dbReference type="PANTHER" id="PTHR12066:SF0">
    <property type="entry name" value="TELOMERASE REVERSE TRANSCRIPTASE"/>
    <property type="match status" value="1"/>
</dbReference>
<dbReference type="PANTHER" id="PTHR12066">
    <property type="entry name" value="TELOMERASE REVERSE TRANSCRIPTASE"/>
    <property type="match status" value="1"/>
</dbReference>
<dbReference type="GO" id="GO:0007004">
    <property type="term" value="P:telomere maintenance via telomerase"/>
    <property type="evidence" value="ECO:0007669"/>
    <property type="project" value="TreeGrafter"/>
</dbReference>
<evidence type="ECO:0000256" key="8">
    <source>
        <dbReference type="ARBA" id="ARBA00022842"/>
    </source>
</evidence>
<dbReference type="EMBL" id="JAAMPI010001691">
    <property type="protein sequence ID" value="KAF4624329.1"/>
    <property type="molecule type" value="Genomic_DNA"/>
</dbReference>
<dbReference type="SMART" id="SM00164">
    <property type="entry name" value="TBC"/>
    <property type="match status" value="1"/>
</dbReference>
<feature type="region of interest" description="Disordered" evidence="14">
    <location>
        <begin position="572"/>
        <end position="595"/>
    </location>
</feature>
<dbReference type="EC" id="2.7.7.49" evidence="2 13"/>
<keyword evidence="9 13" id="KW-0779">Telomere</keyword>
<feature type="compositionally biased region" description="Acidic residues" evidence="14">
    <location>
        <begin position="957"/>
        <end position="971"/>
    </location>
</feature>
<evidence type="ECO:0000256" key="10">
    <source>
        <dbReference type="ARBA" id="ARBA00022918"/>
    </source>
</evidence>
<dbReference type="CDD" id="cd01648">
    <property type="entry name" value="TERT"/>
    <property type="match status" value="1"/>
</dbReference>
<dbReference type="GO" id="GO:0070034">
    <property type="term" value="F:telomerase RNA binding"/>
    <property type="evidence" value="ECO:0007669"/>
    <property type="project" value="TreeGrafter"/>
</dbReference>
<evidence type="ECO:0000256" key="12">
    <source>
        <dbReference type="ARBA" id="ARBA00048173"/>
    </source>
</evidence>
<keyword evidence="4 13" id="KW-0158">Chromosome</keyword>
<evidence type="ECO:0000256" key="9">
    <source>
        <dbReference type="ARBA" id="ARBA00022895"/>
    </source>
</evidence>
<keyword evidence="18" id="KW-1185">Reference proteome</keyword>
<name>A0A8H4VYA5_9HELO</name>
<evidence type="ECO:0000256" key="4">
    <source>
        <dbReference type="ARBA" id="ARBA00022454"/>
    </source>
</evidence>
<dbReference type="Pfam" id="PF21399">
    <property type="entry name" value="TERT_C"/>
    <property type="match status" value="1"/>
</dbReference>
<dbReference type="InterPro" id="IPR053949">
    <property type="entry name" value="SBE2/SBE22_M"/>
</dbReference>
<comment type="subcellular location">
    <subcellularLocation>
        <location evidence="13">Nucleus</location>
    </subcellularLocation>
    <subcellularLocation>
        <location evidence="13">Chromosome</location>
        <location evidence="13">Telomere</location>
    </subcellularLocation>
</comment>
<dbReference type="Gene3D" id="1.10.357.90">
    <property type="match status" value="1"/>
</dbReference>
<dbReference type="SUPFAM" id="SSF56672">
    <property type="entry name" value="DNA/RNA polymerases"/>
    <property type="match status" value="1"/>
</dbReference>
<dbReference type="Proteomes" id="UP000566819">
    <property type="component" value="Unassembled WGS sequence"/>
</dbReference>
<keyword evidence="7 13" id="KW-0479">Metal-binding</keyword>
<dbReference type="GO" id="GO:0042162">
    <property type="term" value="F:telomeric DNA binding"/>
    <property type="evidence" value="ECO:0007669"/>
    <property type="project" value="TreeGrafter"/>
</dbReference>
<keyword evidence="11 13" id="KW-0539">Nucleus</keyword>
<feature type="region of interest" description="Disordered" evidence="14">
    <location>
        <begin position="953"/>
        <end position="1050"/>
    </location>
</feature>
<feature type="compositionally biased region" description="Polar residues" evidence="14">
    <location>
        <begin position="786"/>
        <end position="797"/>
    </location>
</feature>
<feature type="domain" description="Reverse transcriptase" evidence="16">
    <location>
        <begin position="52"/>
        <end position="384"/>
    </location>
</feature>
<dbReference type="SUPFAM" id="SSF47923">
    <property type="entry name" value="Ypt/Rab-GAP domain of gyp1p"/>
    <property type="match status" value="2"/>
</dbReference>
<dbReference type="InterPro" id="IPR003545">
    <property type="entry name" value="Telomerase_RT"/>
</dbReference>
<dbReference type="Gene3D" id="1.10.472.80">
    <property type="entry name" value="Ypt/Rab-GAP domain of gyp1p, domain 3"/>
    <property type="match status" value="1"/>
</dbReference>
<accession>A0A8H4VYA5</accession>
<dbReference type="GO" id="GO:0000781">
    <property type="term" value="C:chromosome, telomeric region"/>
    <property type="evidence" value="ECO:0007669"/>
    <property type="project" value="UniProtKB-SubCell"/>
</dbReference>
<feature type="compositionally biased region" description="Polar residues" evidence="14">
    <location>
        <begin position="706"/>
        <end position="732"/>
    </location>
</feature>
<dbReference type="Pfam" id="PF00078">
    <property type="entry name" value="RVT_1"/>
    <property type="match status" value="1"/>
</dbReference>
<dbReference type="FunFam" id="1.10.8.270:FF:000034">
    <property type="entry name" value="TBC (Tre-2/Bub2/Cdc16) domain family"/>
    <property type="match status" value="1"/>
</dbReference>
<evidence type="ECO:0000256" key="13">
    <source>
        <dbReference type="RuleBase" id="RU365061"/>
    </source>
</evidence>
<evidence type="ECO:0000313" key="17">
    <source>
        <dbReference type="EMBL" id="KAF4624329.1"/>
    </source>
</evidence>
<dbReference type="InterPro" id="IPR000477">
    <property type="entry name" value="RT_dom"/>
</dbReference>
<feature type="region of interest" description="Disordered" evidence="14">
    <location>
        <begin position="755"/>
        <end position="797"/>
    </location>
</feature>
<dbReference type="PROSITE" id="PS50878">
    <property type="entry name" value="RT_POL"/>
    <property type="match status" value="1"/>
</dbReference>
<dbReference type="PROSITE" id="PS50086">
    <property type="entry name" value="TBC_RABGAP"/>
    <property type="match status" value="1"/>
</dbReference>
<dbReference type="Gene3D" id="1.10.132.70">
    <property type="match status" value="1"/>
</dbReference>
<dbReference type="Pfam" id="PF22874">
    <property type="entry name" value="SBE2_M"/>
    <property type="match status" value="1"/>
</dbReference>
<evidence type="ECO:0000256" key="7">
    <source>
        <dbReference type="ARBA" id="ARBA00022723"/>
    </source>
</evidence>
<evidence type="ECO:0000259" key="15">
    <source>
        <dbReference type="PROSITE" id="PS50086"/>
    </source>
</evidence>
<dbReference type="PRINTS" id="PR01365">
    <property type="entry name" value="TELOMERASERT"/>
</dbReference>
<dbReference type="InterPro" id="IPR035969">
    <property type="entry name" value="Rab-GAP_TBC_sf"/>
</dbReference>
<feature type="compositionally biased region" description="Polar residues" evidence="14">
    <location>
        <begin position="893"/>
        <end position="908"/>
    </location>
</feature>
<comment type="catalytic activity">
    <reaction evidence="12 13">
        <text>DNA(n) + a 2'-deoxyribonucleoside 5'-triphosphate = DNA(n+1) + diphosphate</text>
        <dbReference type="Rhea" id="RHEA:22508"/>
        <dbReference type="Rhea" id="RHEA-COMP:17339"/>
        <dbReference type="Rhea" id="RHEA-COMP:17340"/>
        <dbReference type="ChEBI" id="CHEBI:33019"/>
        <dbReference type="ChEBI" id="CHEBI:61560"/>
        <dbReference type="ChEBI" id="CHEBI:173112"/>
        <dbReference type="EC" id="2.7.7.49"/>
    </reaction>
</comment>
<feature type="domain" description="Rab-GAP TBC" evidence="15">
    <location>
        <begin position="1215"/>
        <end position="1422"/>
    </location>
</feature>
<dbReference type="Pfam" id="PF12009">
    <property type="entry name" value="Telomerase_RBD"/>
    <property type="match status" value="1"/>
</dbReference>
<feature type="region of interest" description="Disordered" evidence="14">
    <location>
        <begin position="1069"/>
        <end position="1101"/>
    </location>
</feature>
<evidence type="ECO:0000256" key="1">
    <source>
        <dbReference type="ARBA" id="ARBA00008001"/>
    </source>
</evidence>
<keyword evidence="10 13" id="KW-0695">RNA-directed DNA polymerase</keyword>
<organism evidence="17 18">
    <name type="scientific">Cudoniella acicularis</name>
    <dbReference type="NCBI Taxonomy" id="354080"/>
    <lineage>
        <taxon>Eukaryota</taxon>
        <taxon>Fungi</taxon>
        <taxon>Dikarya</taxon>
        <taxon>Ascomycota</taxon>
        <taxon>Pezizomycotina</taxon>
        <taxon>Leotiomycetes</taxon>
        <taxon>Helotiales</taxon>
        <taxon>Tricladiaceae</taxon>
        <taxon>Cudoniella</taxon>
    </lineage>
</organism>
<dbReference type="OrthoDB" id="289721at2759"/>
<dbReference type="FunFam" id="1.10.10.750:FF:000013">
    <property type="entry name" value="Similar to TBC domain protein"/>
    <property type="match status" value="1"/>
</dbReference>
<keyword evidence="6 13" id="KW-0548">Nucleotidyltransferase</keyword>
<dbReference type="GO" id="GO:0003720">
    <property type="term" value="F:telomerase activity"/>
    <property type="evidence" value="ECO:0007669"/>
    <property type="project" value="InterPro"/>
</dbReference>
<dbReference type="InterPro" id="IPR049139">
    <property type="entry name" value="TERT_C"/>
</dbReference>
<sequence length="1478" mass="164679">MLIPLIRANFHVTESNIHRYRLFYFRHDVWRTLTEPAITKLKLTMFEEMKLDQAQKLLQSRKLGFSQVRLLPKETGVRPIMNLRRRTIMKGSKNKLGSSINSVLAPVYNVFTYEKTANPNRLGSTLFSVGDLYTKLKAFKSQLLDPSQPLFFVKVDVQAAFDTIPQAAVVKLMASLPSQAEYCISKHVEIKPGENYREDLHGQPKTKPMRKWASLAKSPDDFQSFDEQLESELAIGKKNTIFIENVVSQFRDTDELLNLLAEHVQRNMVKIGKKFYRQKEGIPQGSVLSSLLCNYFYADLEARHLGFLQAEDSLLLRLIDDFLLITTDRSHAKQFLQTMHDGLPKYGVRVNPDKTLVNFEATINNKKVARLVGSPSFPYCGSFIDIRTLNIARDRERRKDLAIADSLTVEFSRMPGKTFHRKILNAFKIQSHAMFLDTSFNSLSTVLSNIHTAFIETATKMWTYARCLPAGKQPGTKLLIKTISDLIELAFVLMKSKAKNKKNVGYKCAVSKVQVEWLATNAFQNVLQKRQNCWPNQISRRAGSSLSVILGGTNLGNLTNLSAPFRGSSGHFTGQAGKTGQQHHEATGSKNHRQNAERDCRRLLLAATQGITRQHFLVRCAGSCCKAFASLLCSCTPQPALLFLFLDRRQQRIHSFCSTQVPNSPTPNPLSSSPYGRYNLLFLIRLLARWTILNPLSLLSRASDDPPSTVNSQSGAPKSHPFSETTQNPLGPSIQTAKIASLQRTLTSQSSFSEDAMNFSDDAGSPAMPGSPPDLTGSKSSKSSSFHSYQSDDNTILSDAGHFEDIGLDDVSRADADIGDFAVKPTLNPYDSSFANDLRRSAKQRKRVPMSATNGNRSQRELTGGRTKPAYPSLRGQVQSATNGLGLRPISNGGATSRRGFTSPSSPSLPIIKRNRSTSPNMPMGPKHNLTVGALKARRSSWQANRERKTIEQLEKECDEEDGDDVPDECFLENVPISPRPPQERSRPPSTATSPERSPKVKNVGNGTSPIPAEQGELRSPKSPKPGLNRGTSMGQFPINHDTFPKPGRAKSWTVALSELSEEAKALTEALEAHAEDEEHKETTHPERIVSKSGRTADKPRVKSAFAELPPLRRTDIMIDPLPISKEKEAVLSRTRPSWLPPKDPAEEKRHLKEYQRMMALSLKAEQKKEAEQQAKTTCKDDTVSSLLRIWEEHVLPNWDETTRQKRTRELWWRGIAPRSRGAVWTKAIGNELGLSDSSYTAALRRAQALEQTIKSGSQLNKEELKKKGWLDKIESDAKKTFPDLRIFQPDGPLHEALLDVLKAYAMYRSDVGYMHGTSTIAAILLLNLPTSSAAFQALSNVLNRPLPLSFHTSDSGATSRVYQLLLATISHKSPQLHKLLKNSDFNLPPDAYLRDVFAGMFTGCLSLDNATRLWDVMVFEGDAVLVRAGVAYLLSLESKLLGAQSAKEICETVRYGLDNNLGEEAWMQSLRSAGKSG</sequence>
<evidence type="ECO:0000259" key="16">
    <source>
        <dbReference type="PROSITE" id="PS50878"/>
    </source>
</evidence>
<evidence type="ECO:0000256" key="14">
    <source>
        <dbReference type="SAM" id="MobiDB-lite"/>
    </source>
</evidence>
<keyword evidence="8 13" id="KW-0460">Magnesium</keyword>
<dbReference type="Gene3D" id="3.30.70.2630">
    <property type="match status" value="1"/>
</dbReference>
<dbReference type="Gene3D" id="1.10.10.750">
    <property type="entry name" value="Ypt/Rab-GAP domain of gyp1p, domain 1"/>
    <property type="match status" value="1"/>
</dbReference>
<evidence type="ECO:0000256" key="2">
    <source>
        <dbReference type="ARBA" id="ARBA00012493"/>
    </source>
</evidence>
<dbReference type="GO" id="GO:0000333">
    <property type="term" value="C:telomerase catalytic core complex"/>
    <property type="evidence" value="ECO:0007669"/>
    <property type="project" value="TreeGrafter"/>
</dbReference>
<comment type="similarity">
    <text evidence="1 13">Belongs to the reverse transcriptase family. Telomerase subfamily.</text>
</comment>
<evidence type="ECO:0000256" key="3">
    <source>
        <dbReference type="ARBA" id="ARBA00016182"/>
    </source>
</evidence>
<gene>
    <name evidence="17" type="ORF">G7Y89_g13843</name>
</gene>
<dbReference type="Gene3D" id="1.10.8.270">
    <property type="entry name" value="putative rabgap domain of human tbc1 domain family member 14 like domains"/>
    <property type="match status" value="1"/>
</dbReference>
<feature type="region of interest" description="Disordered" evidence="14">
    <location>
        <begin position="822"/>
        <end position="929"/>
    </location>
</feature>
<comment type="function">
    <text evidence="13">Telomerase is a ribonucleoprotein enzyme essential for the replication of chromosome termini in most eukaryotes. It elongates telomeres. It is a reverse transcriptase that adds simple sequence repeats to chromosome ends by copying a template sequence within the RNA component of the enzyme.</text>
</comment>
<evidence type="ECO:0000313" key="18">
    <source>
        <dbReference type="Proteomes" id="UP000566819"/>
    </source>
</evidence>
<proteinExistence type="inferred from homology"/>
<keyword evidence="5 13" id="KW-0808">Transferase</keyword>
<dbReference type="InterPro" id="IPR000195">
    <property type="entry name" value="Rab-GAP-TBC_dom"/>
</dbReference>
<feature type="region of interest" description="Disordered" evidence="14">
    <location>
        <begin position="702"/>
        <end position="732"/>
    </location>
</feature>
<dbReference type="GO" id="GO:0046872">
    <property type="term" value="F:metal ion binding"/>
    <property type="evidence" value="ECO:0007669"/>
    <property type="project" value="UniProtKB-KW"/>
</dbReference>